<dbReference type="SUPFAM" id="SSF50475">
    <property type="entry name" value="FMN-binding split barrel"/>
    <property type="match status" value="1"/>
</dbReference>
<dbReference type="InterPro" id="IPR052917">
    <property type="entry name" value="Stress-Dev_Protein"/>
</dbReference>
<protein>
    <recommendedName>
        <fullName evidence="2">General stress protein FMN-binding split barrel domain-containing protein</fullName>
    </recommendedName>
</protein>
<accession>A0AAD5SC29</accession>
<sequence length="210" mass="23214">MSTLQQQNQGIHPAGGDATKQKNNQNDNASVAQQISDLLKLIDGIQTCMMTTRRADGQLVSRAMQTRSRDNAVDLWFVTNNQTHKMEELQFDPHVNLSFYKDGTSEWVSVSGVAKLSNDKSKIKDLWDEDLKAWFGDLGDGVHTGGPEDPRITLIFVEVQSAHYYLRDKSTPTVVYEVVKGAVTGSVAKVGPTRELGEGELDAARKLAQH</sequence>
<gene>
    <name evidence="3" type="ORF">HK097_009388</name>
</gene>
<evidence type="ECO:0000313" key="3">
    <source>
        <dbReference type="EMBL" id="KAJ3049638.1"/>
    </source>
</evidence>
<organism evidence="3 4">
    <name type="scientific">Rhizophlyctis rosea</name>
    <dbReference type="NCBI Taxonomy" id="64517"/>
    <lineage>
        <taxon>Eukaryota</taxon>
        <taxon>Fungi</taxon>
        <taxon>Fungi incertae sedis</taxon>
        <taxon>Chytridiomycota</taxon>
        <taxon>Chytridiomycota incertae sedis</taxon>
        <taxon>Chytridiomycetes</taxon>
        <taxon>Rhizophlyctidales</taxon>
        <taxon>Rhizophlyctidaceae</taxon>
        <taxon>Rhizophlyctis</taxon>
    </lineage>
</organism>
<feature type="region of interest" description="Disordered" evidence="1">
    <location>
        <begin position="1"/>
        <end position="24"/>
    </location>
</feature>
<evidence type="ECO:0000259" key="2">
    <source>
        <dbReference type="Pfam" id="PF16242"/>
    </source>
</evidence>
<dbReference type="InterPro" id="IPR038725">
    <property type="entry name" value="YdaG_split_barrel_FMN-bd"/>
</dbReference>
<keyword evidence="4" id="KW-1185">Reference proteome</keyword>
<feature type="domain" description="General stress protein FMN-binding split barrel" evidence="2">
    <location>
        <begin position="34"/>
        <end position="186"/>
    </location>
</feature>
<dbReference type="EMBL" id="JADGJD010000616">
    <property type="protein sequence ID" value="KAJ3049638.1"/>
    <property type="molecule type" value="Genomic_DNA"/>
</dbReference>
<dbReference type="Gene3D" id="2.30.110.10">
    <property type="entry name" value="Electron Transport, Fmn-binding Protein, Chain A"/>
    <property type="match status" value="1"/>
</dbReference>
<dbReference type="Proteomes" id="UP001212841">
    <property type="component" value="Unassembled WGS sequence"/>
</dbReference>
<comment type="caution">
    <text evidence="3">The sequence shown here is derived from an EMBL/GenBank/DDBJ whole genome shotgun (WGS) entry which is preliminary data.</text>
</comment>
<evidence type="ECO:0000256" key="1">
    <source>
        <dbReference type="SAM" id="MobiDB-lite"/>
    </source>
</evidence>
<dbReference type="Pfam" id="PF16242">
    <property type="entry name" value="Pyrid_ox_like"/>
    <property type="match status" value="1"/>
</dbReference>
<name>A0AAD5SC29_9FUNG</name>
<reference evidence="3" key="1">
    <citation type="submission" date="2020-05" db="EMBL/GenBank/DDBJ databases">
        <title>Phylogenomic resolution of chytrid fungi.</title>
        <authorList>
            <person name="Stajich J.E."/>
            <person name="Amses K."/>
            <person name="Simmons R."/>
            <person name="Seto K."/>
            <person name="Myers J."/>
            <person name="Bonds A."/>
            <person name="Quandt C.A."/>
            <person name="Barry K."/>
            <person name="Liu P."/>
            <person name="Grigoriev I."/>
            <person name="Longcore J.E."/>
            <person name="James T.Y."/>
        </authorList>
    </citation>
    <scope>NUCLEOTIDE SEQUENCE</scope>
    <source>
        <strain evidence="3">JEL0318</strain>
    </source>
</reference>
<evidence type="ECO:0000313" key="4">
    <source>
        <dbReference type="Proteomes" id="UP001212841"/>
    </source>
</evidence>
<dbReference type="InterPro" id="IPR012349">
    <property type="entry name" value="Split_barrel_FMN-bd"/>
</dbReference>
<dbReference type="AlphaFoldDB" id="A0AAD5SC29"/>
<dbReference type="PANTHER" id="PTHR34818:SF1">
    <property type="entry name" value="PROTEIN BLI-3"/>
    <property type="match status" value="1"/>
</dbReference>
<dbReference type="PANTHER" id="PTHR34818">
    <property type="entry name" value="PROTEIN BLI-3"/>
    <property type="match status" value="1"/>
</dbReference>
<feature type="compositionally biased region" description="Polar residues" evidence="1">
    <location>
        <begin position="1"/>
        <end position="10"/>
    </location>
</feature>
<proteinExistence type="predicted"/>